<accession>A0A455UIL2</accession>
<dbReference type="Pfam" id="PF08267">
    <property type="entry name" value="Meth_synt_1"/>
    <property type="match status" value="1"/>
</dbReference>
<dbReference type="GO" id="GO:0003871">
    <property type="term" value="F:5-methyltetrahydropteroyltriglutamate-homocysteine S-methyltransferase activity"/>
    <property type="evidence" value="ECO:0007669"/>
    <property type="project" value="InterPro"/>
</dbReference>
<evidence type="ECO:0000259" key="1">
    <source>
        <dbReference type="Pfam" id="PF08267"/>
    </source>
</evidence>
<dbReference type="KEGG" id="hsr:HSBAA_53650"/>
<gene>
    <name evidence="2" type="ORF">HSBAA_53650</name>
</gene>
<evidence type="ECO:0000313" key="3">
    <source>
        <dbReference type="Proteomes" id="UP000320231"/>
    </source>
</evidence>
<proteinExistence type="predicted"/>
<protein>
    <recommendedName>
        <fullName evidence="1">Cobalamin-independent methionine synthase MetE N-terminal domain-containing protein</fullName>
    </recommendedName>
</protein>
<dbReference type="AlphaFoldDB" id="A0A455UIL2"/>
<name>A0A455UIL2_9GAMM</name>
<dbReference type="SUPFAM" id="SSF51726">
    <property type="entry name" value="UROD/MetE-like"/>
    <property type="match status" value="1"/>
</dbReference>
<dbReference type="GO" id="GO:0008270">
    <property type="term" value="F:zinc ion binding"/>
    <property type="evidence" value="ECO:0007669"/>
    <property type="project" value="InterPro"/>
</dbReference>
<sequence>MNVYSEILARLATQGIEWVQLDEPALVQDLPLAWQQAYERAYHRLQSAPLKLLLATYFGGLGDNLSLATRLPVAGLHIDAVRAPQQVESVIDRLGPSSGAIGWFYRWT</sequence>
<dbReference type="PANTHER" id="PTHR30519">
    <property type="entry name" value="5-METHYLTETRAHYDROPTEROYLTRIGLUTAMATE--HOMOCYSTEINE METHYLTRANSFERASE"/>
    <property type="match status" value="1"/>
</dbReference>
<dbReference type="GO" id="GO:0008652">
    <property type="term" value="P:amino acid biosynthetic process"/>
    <property type="evidence" value="ECO:0007669"/>
    <property type="project" value="InterPro"/>
</dbReference>
<feature type="domain" description="Cobalamin-independent methionine synthase MetE N-terminal" evidence="1">
    <location>
        <begin position="2"/>
        <end position="92"/>
    </location>
</feature>
<organism evidence="2 3">
    <name type="scientific">Vreelandella sulfidaeris</name>
    <dbReference type="NCBI Taxonomy" id="115553"/>
    <lineage>
        <taxon>Bacteria</taxon>
        <taxon>Pseudomonadati</taxon>
        <taxon>Pseudomonadota</taxon>
        <taxon>Gammaproteobacteria</taxon>
        <taxon>Oceanospirillales</taxon>
        <taxon>Halomonadaceae</taxon>
        <taxon>Vreelandella</taxon>
    </lineage>
</organism>
<dbReference type="Gene3D" id="3.20.20.210">
    <property type="match status" value="1"/>
</dbReference>
<dbReference type="Proteomes" id="UP000320231">
    <property type="component" value="Chromosome"/>
</dbReference>
<dbReference type="InterPro" id="IPR038071">
    <property type="entry name" value="UROD/MetE-like_sf"/>
</dbReference>
<dbReference type="EMBL" id="AP019514">
    <property type="protein sequence ID" value="BBI64059.1"/>
    <property type="molecule type" value="Genomic_DNA"/>
</dbReference>
<dbReference type="InterPro" id="IPR013215">
    <property type="entry name" value="Cbl-indep_Met_Synth_N"/>
</dbReference>
<reference evidence="2 3" key="1">
    <citation type="journal article" date="2019" name="Microbiol. Resour. Announc.">
        <title>Complete Genome Sequence of Halomonas sulfidaeris Strain Esulfide1 Isolated from a Metal Sulfide Rock at a Depth of 2,200 Meters, Obtained Using Nanopore Sequencing.</title>
        <authorList>
            <person name="Saito M."/>
            <person name="Nishigata A."/>
            <person name="Galipon J."/>
            <person name="Arakawa K."/>
        </authorList>
    </citation>
    <scope>NUCLEOTIDE SEQUENCE [LARGE SCALE GENOMIC DNA]</scope>
    <source>
        <strain evidence="2 3">ATCC BAA-803</strain>
    </source>
</reference>
<evidence type="ECO:0000313" key="2">
    <source>
        <dbReference type="EMBL" id="BBI64059.1"/>
    </source>
</evidence>